<dbReference type="NCBIfam" id="TIGR00369">
    <property type="entry name" value="unchar_dom_1"/>
    <property type="match status" value="1"/>
</dbReference>
<sequence length="149" mass="16278">MSPIDHYRSLERMYASAPLNKAFYHPTMTVGEGKATIEMALVEHHHHSAGAAHGSVYFKMLDDAAFFAANSLENETFVLTSSFTTYLLRPVVQGTLRSEGRVVNIGKTQFIAESVLYDEKGREVGRGNGVFVKGRTPLAEATGYGPPSP</sequence>
<dbReference type="InterPro" id="IPR006683">
    <property type="entry name" value="Thioestr_dom"/>
</dbReference>
<evidence type="ECO:0000259" key="2">
    <source>
        <dbReference type="Pfam" id="PF03061"/>
    </source>
</evidence>
<dbReference type="InterPro" id="IPR003736">
    <property type="entry name" value="PAAI_dom"/>
</dbReference>
<dbReference type="Proteomes" id="UP000198870">
    <property type="component" value="Unassembled WGS sequence"/>
</dbReference>
<evidence type="ECO:0000313" key="4">
    <source>
        <dbReference type="Proteomes" id="UP000198870"/>
    </source>
</evidence>
<evidence type="ECO:0000256" key="1">
    <source>
        <dbReference type="ARBA" id="ARBA00022801"/>
    </source>
</evidence>
<dbReference type="AlphaFoldDB" id="A0A1G5GCZ6"/>
<keyword evidence="1" id="KW-0378">Hydrolase</keyword>
<dbReference type="OrthoDB" id="344730at2"/>
<keyword evidence="4" id="KW-1185">Reference proteome</keyword>
<dbReference type="EMBL" id="FMUX01000010">
    <property type="protein sequence ID" value="SCY49476.1"/>
    <property type="molecule type" value="Genomic_DNA"/>
</dbReference>
<name>A0A1G5GCZ6_9BACT</name>
<dbReference type="Gene3D" id="3.10.129.10">
    <property type="entry name" value="Hotdog Thioesterase"/>
    <property type="match status" value="1"/>
</dbReference>
<organism evidence="3 4">
    <name type="scientific">Desulfoluna spongiiphila</name>
    <dbReference type="NCBI Taxonomy" id="419481"/>
    <lineage>
        <taxon>Bacteria</taxon>
        <taxon>Pseudomonadati</taxon>
        <taxon>Thermodesulfobacteriota</taxon>
        <taxon>Desulfobacteria</taxon>
        <taxon>Desulfobacterales</taxon>
        <taxon>Desulfolunaceae</taxon>
        <taxon>Desulfoluna</taxon>
    </lineage>
</organism>
<proteinExistence type="predicted"/>
<dbReference type="CDD" id="cd03443">
    <property type="entry name" value="PaaI_thioesterase"/>
    <property type="match status" value="1"/>
</dbReference>
<dbReference type="STRING" id="419481.SAMN05216233_11092"/>
<dbReference type="InterPro" id="IPR029069">
    <property type="entry name" value="HotDog_dom_sf"/>
</dbReference>
<feature type="domain" description="Thioesterase" evidence="2">
    <location>
        <begin position="50"/>
        <end position="124"/>
    </location>
</feature>
<reference evidence="3 4" key="1">
    <citation type="submission" date="2016-10" db="EMBL/GenBank/DDBJ databases">
        <authorList>
            <person name="de Groot N.N."/>
        </authorList>
    </citation>
    <scope>NUCLEOTIDE SEQUENCE [LARGE SCALE GENOMIC DNA]</scope>
    <source>
        <strain evidence="3 4">AA1</strain>
    </source>
</reference>
<dbReference type="SUPFAM" id="SSF54637">
    <property type="entry name" value="Thioesterase/thiol ester dehydrase-isomerase"/>
    <property type="match status" value="1"/>
</dbReference>
<dbReference type="GO" id="GO:0016289">
    <property type="term" value="F:acyl-CoA hydrolase activity"/>
    <property type="evidence" value="ECO:0007669"/>
    <property type="project" value="UniProtKB-ARBA"/>
</dbReference>
<protein>
    <submittedName>
        <fullName evidence="3">Uncharacterized domain 1-containing protein</fullName>
    </submittedName>
</protein>
<dbReference type="Pfam" id="PF03061">
    <property type="entry name" value="4HBT"/>
    <property type="match status" value="1"/>
</dbReference>
<gene>
    <name evidence="3" type="ORF">SAMN05216233_11092</name>
</gene>
<accession>A0A1G5GCZ6</accession>
<evidence type="ECO:0000313" key="3">
    <source>
        <dbReference type="EMBL" id="SCY49476.1"/>
    </source>
</evidence>
<dbReference type="RefSeq" id="WP_092211371.1">
    <property type="nucleotide sequence ID" value="NZ_FMUX01000010.1"/>
</dbReference>